<comment type="caution">
    <text evidence="1">The sequence shown here is derived from an EMBL/GenBank/DDBJ whole genome shotgun (WGS) entry which is preliminary data.</text>
</comment>
<protein>
    <submittedName>
        <fullName evidence="1">Uncharacterized protein</fullName>
    </submittedName>
</protein>
<reference evidence="1" key="1">
    <citation type="submission" date="2020-07" db="EMBL/GenBank/DDBJ databases">
        <title>Multicomponent nature underlies the extraordinary mechanical properties of spider dragline silk.</title>
        <authorList>
            <person name="Kono N."/>
            <person name="Nakamura H."/>
            <person name="Mori M."/>
            <person name="Yoshida Y."/>
            <person name="Ohtoshi R."/>
            <person name="Malay A.D."/>
            <person name="Moran D.A.P."/>
            <person name="Tomita M."/>
            <person name="Numata K."/>
            <person name="Arakawa K."/>
        </authorList>
    </citation>
    <scope>NUCLEOTIDE SEQUENCE</scope>
</reference>
<proteinExistence type="predicted"/>
<evidence type="ECO:0000313" key="1">
    <source>
        <dbReference type="EMBL" id="GFR11969.1"/>
    </source>
</evidence>
<name>A0A8X6GX40_TRICU</name>
<sequence>MNWIQSRARGGSRLQVLRDYGAFIKLSPLQLALDLEKDDLGSLTNSIRQDITVCTAAIGNVTYEQISSPDF</sequence>
<dbReference type="EMBL" id="BMAO01026728">
    <property type="protein sequence ID" value="GFR11969.1"/>
    <property type="molecule type" value="Genomic_DNA"/>
</dbReference>
<evidence type="ECO:0000313" key="2">
    <source>
        <dbReference type="Proteomes" id="UP000887116"/>
    </source>
</evidence>
<accession>A0A8X6GX40</accession>
<gene>
    <name evidence="1" type="ORF">TNCT_53261</name>
</gene>
<keyword evidence="2" id="KW-1185">Reference proteome</keyword>
<dbReference type="Proteomes" id="UP000887116">
    <property type="component" value="Unassembled WGS sequence"/>
</dbReference>
<organism evidence="1 2">
    <name type="scientific">Trichonephila clavata</name>
    <name type="common">Joro spider</name>
    <name type="synonym">Nephila clavata</name>
    <dbReference type="NCBI Taxonomy" id="2740835"/>
    <lineage>
        <taxon>Eukaryota</taxon>
        <taxon>Metazoa</taxon>
        <taxon>Ecdysozoa</taxon>
        <taxon>Arthropoda</taxon>
        <taxon>Chelicerata</taxon>
        <taxon>Arachnida</taxon>
        <taxon>Araneae</taxon>
        <taxon>Araneomorphae</taxon>
        <taxon>Entelegynae</taxon>
        <taxon>Araneoidea</taxon>
        <taxon>Nephilidae</taxon>
        <taxon>Trichonephila</taxon>
    </lineage>
</organism>
<dbReference type="AlphaFoldDB" id="A0A8X6GX40"/>